<evidence type="ECO:0000313" key="2">
    <source>
        <dbReference type="Proteomes" id="UP000004995"/>
    </source>
</evidence>
<dbReference type="AlphaFoldDB" id="K3XP01"/>
<proteinExistence type="predicted"/>
<evidence type="ECO:0000313" key="1">
    <source>
        <dbReference type="EnsemblPlants" id="KQL04883"/>
    </source>
</evidence>
<name>K3XP01_SETIT</name>
<protein>
    <submittedName>
        <fullName evidence="1">Uncharacterized protein</fullName>
    </submittedName>
</protein>
<dbReference type="InParanoid" id="K3XP01"/>
<accession>K3XP01</accession>
<sequence length="71" mass="8223">MTCELVQSNGTVSSCSYILVEPQQPIEQFGIQTDSAYWAIGYWWLLIRSAAKQDCRTNSEMLHYQHELSEH</sequence>
<dbReference type="EMBL" id="AGNK02002934">
    <property type="status" value="NOT_ANNOTATED_CDS"/>
    <property type="molecule type" value="Genomic_DNA"/>
</dbReference>
<keyword evidence="2" id="KW-1185">Reference proteome</keyword>
<reference evidence="2" key="1">
    <citation type="journal article" date="2012" name="Nat. Biotechnol.">
        <title>Reference genome sequence of the model plant Setaria.</title>
        <authorList>
            <person name="Bennetzen J.L."/>
            <person name="Schmutz J."/>
            <person name="Wang H."/>
            <person name="Percifield R."/>
            <person name="Hawkins J."/>
            <person name="Pontaroli A.C."/>
            <person name="Estep M."/>
            <person name="Feng L."/>
            <person name="Vaughn J.N."/>
            <person name="Grimwood J."/>
            <person name="Jenkins J."/>
            <person name="Barry K."/>
            <person name="Lindquist E."/>
            <person name="Hellsten U."/>
            <person name="Deshpande S."/>
            <person name="Wang X."/>
            <person name="Wu X."/>
            <person name="Mitros T."/>
            <person name="Triplett J."/>
            <person name="Yang X."/>
            <person name="Ye C.Y."/>
            <person name="Mauro-Herrera M."/>
            <person name="Wang L."/>
            <person name="Li P."/>
            <person name="Sharma M."/>
            <person name="Sharma R."/>
            <person name="Ronald P.C."/>
            <person name="Panaud O."/>
            <person name="Kellogg E.A."/>
            <person name="Brutnell T.P."/>
            <person name="Doust A.N."/>
            <person name="Tuskan G.A."/>
            <person name="Rokhsar D."/>
            <person name="Devos K.M."/>
        </authorList>
    </citation>
    <scope>NUCLEOTIDE SEQUENCE [LARGE SCALE GENOMIC DNA]</scope>
    <source>
        <strain evidence="2">cv. Yugu1</strain>
    </source>
</reference>
<reference evidence="1" key="2">
    <citation type="submission" date="2018-08" db="UniProtKB">
        <authorList>
            <consortium name="EnsemblPlants"/>
        </authorList>
    </citation>
    <scope>IDENTIFICATION</scope>
    <source>
        <strain evidence="1">Yugu1</strain>
    </source>
</reference>
<dbReference type="Proteomes" id="UP000004995">
    <property type="component" value="Unassembled WGS sequence"/>
</dbReference>
<dbReference type="EnsemblPlants" id="KQL04883">
    <property type="protein sequence ID" value="KQL04883"/>
    <property type="gene ID" value="SETIT_003624mg"/>
</dbReference>
<dbReference type="Gramene" id="KQL04883">
    <property type="protein sequence ID" value="KQL04883"/>
    <property type="gene ID" value="SETIT_003624mg"/>
</dbReference>
<dbReference type="HOGENOM" id="CLU_2744843_0_0_1"/>
<organism evidence="1 2">
    <name type="scientific">Setaria italica</name>
    <name type="common">Foxtail millet</name>
    <name type="synonym">Panicum italicum</name>
    <dbReference type="NCBI Taxonomy" id="4555"/>
    <lineage>
        <taxon>Eukaryota</taxon>
        <taxon>Viridiplantae</taxon>
        <taxon>Streptophyta</taxon>
        <taxon>Embryophyta</taxon>
        <taxon>Tracheophyta</taxon>
        <taxon>Spermatophyta</taxon>
        <taxon>Magnoliopsida</taxon>
        <taxon>Liliopsida</taxon>
        <taxon>Poales</taxon>
        <taxon>Poaceae</taxon>
        <taxon>PACMAD clade</taxon>
        <taxon>Panicoideae</taxon>
        <taxon>Panicodae</taxon>
        <taxon>Paniceae</taxon>
        <taxon>Cenchrinae</taxon>
        <taxon>Setaria</taxon>
    </lineage>
</organism>